<evidence type="ECO:0000313" key="2">
    <source>
        <dbReference type="Proteomes" id="UP000611640"/>
    </source>
</evidence>
<accession>A0A7R7DSD2</accession>
<dbReference type="KEGG" id="atl:Athai_43590"/>
<evidence type="ECO:0000313" key="1">
    <source>
        <dbReference type="EMBL" id="BCJ36856.1"/>
    </source>
</evidence>
<dbReference type="EMBL" id="AP023355">
    <property type="protein sequence ID" value="BCJ36856.1"/>
    <property type="molecule type" value="Genomic_DNA"/>
</dbReference>
<proteinExistence type="predicted"/>
<keyword evidence="2" id="KW-1185">Reference proteome</keyword>
<organism evidence="1 2">
    <name type="scientific">Actinocatenispora thailandica</name>
    <dbReference type="NCBI Taxonomy" id="227318"/>
    <lineage>
        <taxon>Bacteria</taxon>
        <taxon>Bacillati</taxon>
        <taxon>Actinomycetota</taxon>
        <taxon>Actinomycetes</taxon>
        <taxon>Micromonosporales</taxon>
        <taxon>Micromonosporaceae</taxon>
        <taxon>Actinocatenispora</taxon>
    </lineage>
</organism>
<gene>
    <name evidence="1" type="ORF">Athai_43590</name>
</gene>
<dbReference type="AlphaFoldDB" id="A0A7R7DSD2"/>
<sequence length="81" mass="8979">MVELLPGPGDNATLMVSGFGATDVAEPLADERLAHRVRSADDDLPGVLYDRDPAWAPYFCPICERSYCVDHWRGSRCPYGH</sequence>
<reference evidence="1 2" key="1">
    <citation type="submission" date="2020-08" db="EMBL/GenBank/DDBJ databases">
        <title>Whole genome shotgun sequence of Actinocatenispora thailandica NBRC 105041.</title>
        <authorList>
            <person name="Komaki H."/>
            <person name="Tamura T."/>
        </authorList>
    </citation>
    <scope>NUCLEOTIDE SEQUENCE [LARGE SCALE GENOMIC DNA]</scope>
    <source>
        <strain evidence="1 2">NBRC 105041</strain>
    </source>
</reference>
<name>A0A7R7DSD2_9ACTN</name>
<protein>
    <submittedName>
        <fullName evidence="1">Uncharacterized protein</fullName>
    </submittedName>
</protein>
<dbReference type="Proteomes" id="UP000611640">
    <property type="component" value="Chromosome"/>
</dbReference>